<gene>
    <name evidence="5" type="primary">Diaph3</name>
    <name evidence="5" type="ORF">T03_281</name>
</gene>
<evidence type="ECO:0000313" key="5">
    <source>
        <dbReference type="EMBL" id="KRY46274.1"/>
    </source>
</evidence>
<feature type="region of interest" description="Disordered" evidence="2">
    <location>
        <begin position="335"/>
        <end position="387"/>
    </location>
</feature>
<feature type="compositionally biased region" description="Polar residues" evidence="2">
    <location>
        <begin position="308"/>
        <end position="322"/>
    </location>
</feature>
<sequence>MNQRREKNWSIEHNTLHGLPNTSTAVSEYDIDSLSSKELDLIFEDMLNDMNLSEAKKAPLRTASIEQKRVMILQKIRTDQTLRYLLKFYLRHEKVLNALSSYAEHSEIRRFVPIVQENEDLKLQVKIFTENRDADLDELFQRHENLRIEMDSPRKCYEALEHSLRNSPTSYYFLSILQHLLFIRDDDVELRTSYYKLLDDVISSVVLHKSGYEVDVHNQKRLALNIEDLLEKVTEHQKHDLDSIGSSSDRLASEDMKVKFEAVVTENQELEAKLTQLASKIEEYKNETFNLRQHIEGKTSGPLPAQTIPLSPSTTQFLSRSDSMKSLRSILSAKSANEVTNNSGIPPPPPLPGSTIPPPPPPPPPPPMPNGFSAAIPPPPPFPVPNAPTAPPPPLFFGKKAAAPVAAKTLPLFLKEKKPYRTEGTLRKINWKAVDPSQMIESSFWAKTEEERFKSKTFFHHLEEHFSTASTANGNLTSFQKKTIKKVKEAKVLPPNAVKTLEIIHGSTKMSAAEFRDALLELDESKLTENILERFWKIFSEPELVSNLKSIQGEFNDLAGVEQFAITLTSIRALSVRLQCMCFKKKFSELIADIKPSIVAVTAACDEIKTSKGFGLFLEYVLLAGNYMNSCGKNTLAYGFLFSILSKLREVKSIRQDVTLMHVLYEIFSKSFPEYAKFTDDFIHLNKAAEVKTEIVQQGINQMKNNITVLENSLKNYNRQAENDNYVEVMSSFLTVAREQFQLLETMHKKMQDVCRSLLKYFSFDSKTYPVDQCLADLRDFKVAYEKTAKEIAFAKEKENRIRLAEEARALKEKEMQERKQQKMKLIEMTRGDQEGVMDSLLEALSSGKAFPQRAKTPAREKSRMRRRNSQFNHVTIVNVSGDTVSADRERTPKMNSNDAPKMRIRRKGKKTVDPLSDGQKFNASNGHNSEVHYQDASDLEDLLRRLKCDF</sequence>
<dbReference type="SMART" id="SM00498">
    <property type="entry name" value="FH2"/>
    <property type="match status" value="1"/>
</dbReference>
<proteinExistence type="predicted"/>
<feature type="region of interest" description="Disordered" evidence="2">
    <location>
        <begin position="297"/>
        <end position="322"/>
    </location>
</feature>
<feature type="region of interest" description="Disordered" evidence="2">
    <location>
        <begin position="906"/>
        <end position="933"/>
    </location>
</feature>
<feature type="coiled-coil region" evidence="1">
    <location>
        <begin position="260"/>
        <end position="287"/>
    </location>
</feature>
<dbReference type="Gene3D" id="1.20.58.2220">
    <property type="entry name" value="Formin, FH2 domain"/>
    <property type="match status" value="1"/>
</dbReference>
<evidence type="ECO:0000259" key="3">
    <source>
        <dbReference type="PROSITE" id="PS51231"/>
    </source>
</evidence>
<evidence type="ECO:0000256" key="2">
    <source>
        <dbReference type="SAM" id="MobiDB-lite"/>
    </source>
</evidence>
<dbReference type="InterPro" id="IPR010472">
    <property type="entry name" value="FH3_dom"/>
</dbReference>
<feature type="compositionally biased region" description="Pro residues" evidence="2">
    <location>
        <begin position="376"/>
        <end position="387"/>
    </location>
</feature>
<feature type="compositionally biased region" description="Pro residues" evidence="2">
    <location>
        <begin position="345"/>
        <end position="369"/>
    </location>
</feature>
<dbReference type="Gene3D" id="1.10.238.150">
    <property type="entry name" value="Formin, FH3 diaphanous domain"/>
    <property type="match status" value="1"/>
</dbReference>
<evidence type="ECO:0000313" key="6">
    <source>
        <dbReference type="Proteomes" id="UP000054653"/>
    </source>
</evidence>
<dbReference type="PANTHER" id="PTHR45691">
    <property type="entry name" value="PROTEIN DIAPHANOUS"/>
    <property type="match status" value="1"/>
</dbReference>
<dbReference type="EMBL" id="JYDI01000298">
    <property type="protein sequence ID" value="KRY46274.1"/>
    <property type="molecule type" value="Genomic_DNA"/>
</dbReference>
<dbReference type="GO" id="GO:0005884">
    <property type="term" value="C:actin filament"/>
    <property type="evidence" value="ECO:0007669"/>
    <property type="project" value="TreeGrafter"/>
</dbReference>
<dbReference type="InterPro" id="IPR015425">
    <property type="entry name" value="FH2_Formin"/>
</dbReference>
<dbReference type="PROSITE" id="PS51231">
    <property type="entry name" value="DAD"/>
    <property type="match status" value="1"/>
</dbReference>
<organism evidence="5 6">
    <name type="scientific">Trichinella britovi</name>
    <name type="common">Parasitic roundworm</name>
    <dbReference type="NCBI Taxonomy" id="45882"/>
    <lineage>
        <taxon>Eukaryota</taxon>
        <taxon>Metazoa</taxon>
        <taxon>Ecdysozoa</taxon>
        <taxon>Nematoda</taxon>
        <taxon>Enoplea</taxon>
        <taxon>Dorylaimia</taxon>
        <taxon>Trichinellida</taxon>
        <taxon>Trichinellidae</taxon>
        <taxon>Trichinella</taxon>
    </lineage>
</organism>
<dbReference type="SMART" id="SM01139">
    <property type="entry name" value="Drf_FH3"/>
    <property type="match status" value="1"/>
</dbReference>
<dbReference type="Pfam" id="PF06367">
    <property type="entry name" value="Drf_FH3"/>
    <property type="match status" value="1"/>
</dbReference>
<dbReference type="GO" id="GO:0003779">
    <property type="term" value="F:actin binding"/>
    <property type="evidence" value="ECO:0007669"/>
    <property type="project" value="InterPro"/>
</dbReference>
<dbReference type="Gene3D" id="1.10.20.40">
    <property type="entry name" value="Formin, diaphanous GTPase-binding domain"/>
    <property type="match status" value="1"/>
</dbReference>
<feature type="compositionally biased region" description="Polar residues" evidence="2">
    <location>
        <begin position="920"/>
        <end position="929"/>
    </location>
</feature>
<dbReference type="InterPro" id="IPR014767">
    <property type="entry name" value="DAD_dom"/>
</dbReference>
<evidence type="ECO:0000259" key="4">
    <source>
        <dbReference type="PROSITE" id="PS51444"/>
    </source>
</evidence>
<dbReference type="AlphaFoldDB" id="A0A0V1CAS7"/>
<dbReference type="Proteomes" id="UP000054653">
    <property type="component" value="Unassembled WGS sequence"/>
</dbReference>
<dbReference type="Pfam" id="PF02181">
    <property type="entry name" value="FH2"/>
    <property type="match status" value="1"/>
</dbReference>
<protein>
    <submittedName>
        <fullName evidence="5">Protein diaphanous-like protein 3</fullName>
    </submittedName>
</protein>
<feature type="domain" description="DAD" evidence="3">
    <location>
        <begin position="833"/>
        <end position="868"/>
    </location>
</feature>
<dbReference type="Gene3D" id="1.20.58.630">
    <property type="match status" value="1"/>
</dbReference>
<reference evidence="5 6" key="1">
    <citation type="submission" date="2015-01" db="EMBL/GenBank/DDBJ databases">
        <title>Evolution of Trichinella species and genotypes.</title>
        <authorList>
            <person name="Korhonen P.K."/>
            <person name="Edoardo P."/>
            <person name="Giuseppe L.R."/>
            <person name="Gasser R.B."/>
        </authorList>
    </citation>
    <scope>NUCLEOTIDE SEQUENCE [LARGE SCALE GENOMIC DNA]</scope>
    <source>
        <strain evidence="5">ISS120</strain>
    </source>
</reference>
<comment type="caution">
    <text evidence="5">The sequence shown here is derived from an EMBL/GenBank/DDBJ whole genome shotgun (WGS) entry which is preliminary data.</text>
</comment>
<dbReference type="PROSITE" id="PS51444">
    <property type="entry name" value="FH2"/>
    <property type="match status" value="1"/>
</dbReference>
<keyword evidence="6" id="KW-1185">Reference proteome</keyword>
<dbReference type="PANTHER" id="PTHR45691:SF6">
    <property type="entry name" value="PROTEIN DIAPHANOUS"/>
    <property type="match status" value="1"/>
</dbReference>
<dbReference type="InterPro" id="IPR016024">
    <property type="entry name" value="ARM-type_fold"/>
</dbReference>
<accession>A0A0V1CAS7</accession>
<evidence type="ECO:0000256" key="1">
    <source>
        <dbReference type="SAM" id="Coils"/>
    </source>
</evidence>
<dbReference type="Gene3D" id="6.10.30.30">
    <property type="match status" value="1"/>
</dbReference>
<dbReference type="InterPro" id="IPR042201">
    <property type="entry name" value="FH2_Formin_sf"/>
</dbReference>
<dbReference type="GO" id="GO:0030041">
    <property type="term" value="P:actin filament polymerization"/>
    <property type="evidence" value="ECO:0007669"/>
    <property type="project" value="TreeGrafter"/>
</dbReference>
<dbReference type="SUPFAM" id="SSF101447">
    <property type="entry name" value="Formin homology 2 domain (FH2 domain)"/>
    <property type="match status" value="1"/>
</dbReference>
<dbReference type="SUPFAM" id="SSF48371">
    <property type="entry name" value="ARM repeat"/>
    <property type="match status" value="1"/>
</dbReference>
<dbReference type="InterPro" id="IPR051412">
    <property type="entry name" value="Formin_Homology_Diaphanous_sf"/>
</dbReference>
<dbReference type="InterPro" id="IPR044933">
    <property type="entry name" value="DIA_GBD_sf"/>
</dbReference>
<name>A0A0V1CAS7_TRIBR</name>
<feature type="coiled-coil region" evidence="1">
    <location>
        <begin position="794"/>
        <end position="825"/>
    </location>
</feature>
<feature type="compositionally biased region" description="Polar residues" evidence="2">
    <location>
        <begin position="335"/>
        <end position="344"/>
    </location>
</feature>
<keyword evidence="1" id="KW-0175">Coiled coil</keyword>
<feature type="domain" description="FH2" evidence="4">
    <location>
        <begin position="416"/>
        <end position="811"/>
    </location>
</feature>